<keyword evidence="8 9" id="KW-0472">Membrane</keyword>
<dbReference type="PANTHER" id="PTHR42650">
    <property type="entry name" value="TAIL-ANCHORED PROTEIN INSERTION RECEPTOR WRB"/>
    <property type="match status" value="1"/>
</dbReference>
<feature type="chain" id="PRO_5040452813" description="Guided entry of tail-anchored proteins 1" evidence="11">
    <location>
        <begin position="17"/>
        <end position="218"/>
    </location>
</feature>
<evidence type="ECO:0000313" key="13">
    <source>
        <dbReference type="Proteomes" id="UP000799429"/>
    </source>
</evidence>
<keyword evidence="11" id="KW-0732">Signal</keyword>
<evidence type="ECO:0000256" key="1">
    <source>
        <dbReference type="ARBA" id="ARBA00004477"/>
    </source>
</evidence>
<feature type="topological domain" description="Cytoplasmic" evidence="9">
    <location>
        <begin position="173"/>
        <end position="218"/>
    </location>
</feature>
<dbReference type="AlphaFoldDB" id="A0A9P4SD91"/>
<evidence type="ECO:0000256" key="4">
    <source>
        <dbReference type="ARBA" id="ARBA00022692"/>
    </source>
</evidence>
<evidence type="ECO:0000256" key="8">
    <source>
        <dbReference type="ARBA" id="ARBA00023136"/>
    </source>
</evidence>
<feature type="signal peptide" evidence="11">
    <location>
        <begin position="1"/>
        <end position="16"/>
    </location>
</feature>
<dbReference type="GO" id="GO:0043495">
    <property type="term" value="F:protein-membrane adaptor activity"/>
    <property type="evidence" value="ECO:0007669"/>
    <property type="project" value="TreeGrafter"/>
</dbReference>
<dbReference type="GO" id="GO:0005789">
    <property type="term" value="C:endoplasmic reticulum membrane"/>
    <property type="evidence" value="ECO:0007669"/>
    <property type="project" value="UniProtKB-SubCell"/>
</dbReference>
<keyword evidence="4 9" id="KW-0812">Transmembrane</keyword>
<keyword evidence="5 9" id="KW-0256">Endoplasmic reticulum</keyword>
<proteinExistence type="inferred from homology"/>
<evidence type="ECO:0000256" key="7">
    <source>
        <dbReference type="ARBA" id="ARBA00023054"/>
    </source>
</evidence>
<dbReference type="InterPro" id="IPR028945">
    <property type="entry name" value="Get1"/>
</dbReference>
<accession>A0A9P4SD91</accession>
<comment type="similarity">
    <text evidence="2 9">Belongs to the WRB/GET1 family.</text>
</comment>
<evidence type="ECO:0000256" key="11">
    <source>
        <dbReference type="SAM" id="SignalP"/>
    </source>
</evidence>
<reference evidence="12" key="1">
    <citation type="journal article" date="2020" name="Stud. Mycol.">
        <title>101 Dothideomycetes genomes: a test case for predicting lifestyles and emergence of pathogens.</title>
        <authorList>
            <person name="Haridas S."/>
            <person name="Albert R."/>
            <person name="Binder M."/>
            <person name="Bloem J."/>
            <person name="Labutti K."/>
            <person name="Salamov A."/>
            <person name="Andreopoulos B."/>
            <person name="Baker S."/>
            <person name="Barry K."/>
            <person name="Bills G."/>
            <person name="Bluhm B."/>
            <person name="Cannon C."/>
            <person name="Castanera R."/>
            <person name="Culley D."/>
            <person name="Daum C."/>
            <person name="Ezra D."/>
            <person name="Gonzalez J."/>
            <person name="Henrissat B."/>
            <person name="Kuo A."/>
            <person name="Liang C."/>
            <person name="Lipzen A."/>
            <person name="Lutzoni F."/>
            <person name="Magnuson J."/>
            <person name="Mondo S."/>
            <person name="Nolan M."/>
            <person name="Ohm R."/>
            <person name="Pangilinan J."/>
            <person name="Park H.-J."/>
            <person name="Ramirez L."/>
            <person name="Alfaro M."/>
            <person name="Sun H."/>
            <person name="Tritt A."/>
            <person name="Yoshinaga Y."/>
            <person name="Zwiers L.-H."/>
            <person name="Turgeon B."/>
            <person name="Goodwin S."/>
            <person name="Spatafora J."/>
            <person name="Crous P."/>
            <person name="Grigoriev I."/>
        </authorList>
    </citation>
    <scope>NUCLEOTIDE SEQUENCE</scope>
    <source>
        <strain evidence="12">CBS 101060</strain>
    </source>
</reference>
<comment type="subcellular location">
    <subcellularLocation>
        <location evidence="1">Endoplasmic reticulum membrane</location>
        <topology evidence="1">Multi-pass membrane protein</topology>
    </subcellularLocation>
</comment>
<sequence length="218" mass="24376">MASILLLVFILQVVIHIINKAGVGTINNFLWLLYNKLPTPTSNASRQQVKLKQEVLRLKKELAGVSAQDDFAKWAKLRRQHDKVMADYEKSEKTIGSSKASFDSKANLVRWVSTSGLRLFIQFWFARQALFWIPPGWLPGYVEWILSFPKAPKGSISVQIWAAACTTVIQIASDAMISAYTLTVGEKSGMSAQIPQAFSRKEVQSTSGSKGSRERKEL</sequence>
<dbReference type="Proteomes" id="UP000799429">
    <property type="component" value="Unassembled WGS sequence"/>
</dbReference>
<evidence type="ECO:0000313" key="12">
    <source>
        <dbReference type="EMBL" id="KAF2840548.1"/>
    </source>
</evidence>
<feature type="topological domain" description="Lumenal" evidence="9">
    <location>
        <begin position="1"/>
        <end position="4"/>
    </location>
</feature>
<comment type="caution">
    <text evidence="9">Lacks conserved residue(s) required for the propagation of feature annotation.</text>
</comment>
<evidence type="ECO:0000256" key="9">
    <source>
        <dbReference type="HAMAP-Rule" id="MF_03113"/>
    </source>
</evidence>
<evidence type="ECO:0000256" key="3">
    <source>
        <dbReference type="ARBA" id="ARBA00022448"/>
    </source>
</evidence>
<evidence type="ECO:0000256" key="5">
    <source>
        <dbReference type="ARBA" id="ARBA00022824"/>
    </source>
</evidence>
<gene>
    <name evidence="9" type="primary">GET1</name>
    <name evidence="12" type="ORF">M501DRAFT_930254</name>
</gene>
<dbReference type="Gene3D" id="1.10.287.660">
    <property type="entry name" value="Helix hairpin bin"/>
    <property type="match status" value="1"/>
</dbReference>
<keyword evidence="7" id="KW-0175">Coiled coil</keyword>
<comment type="caution">
    <text evidence="12">The sequence shown here is derived from an EMBL/GenBank/DDBJ whole genome shotgun (WGS) entry which is preliminary data.</text>
</comment>
<dbReference type="GO" id="GO:0043529">
    <property type="term" value="C:GET complex"/>
    <property type="evidence" value="ECO:0007669"/>
    <property type="project" value="InterPro"/>
</dbReference>
<dbReference type="HAMAP" id="MF_03113">
    <property type="entry name" value="Get1"/>
    <property type="match status" value="1"/>
</dbReference>
<organism evidence="12 13">
    <name type="scientific">Patellaria atrata CBS 101060</name>
    <dbReference type="NCBI Taxonomy" id="1346257"/>
    <lineage>
        <taxon>Eukaryota</taxon>
        <taxon>Fungi</taxon>
        <taxon>Dikarya</taxon>
        <taxon>Ascomycota</taxon>
        <taxon>Pezizomycotina</taxon>
        <taxon>Dothideomycetes</taxon>
        <taxon>Dothideomycetes incertae sedis</taxon>
        <taxon>Patellariales</taxon>
        <taxon>Patellariaceae</taxon>
        <taxon>Patellaria</taxon>
    </lineage>
</organism>
<evidence type="ECO:0000256" key="6">
    <source>
        <dbReference type="ARBA" id="ARBA00022989"/>
    </source>
</evidence>
<dbReference type="PANTHER" id="PTHR42650:SF1">
    <property type="entry name" value="GUIDED ENTRY OF TAIL-ANCHORED PROTEINS FACTOR 1"/>
    <property type="match status" value="1"/>
</dbReference>
<dbReference type="InterPro" id="IPR029012">
    <property type="entry name" value="Helix_hairpin_bin_sf"/>
</dbReference>
<keyword evidence="13" id="KW-1185">Reference proteome</keyword>
<dbReference type="EMBL" id="MU006092">
    <property type="protein sequence ID" value="KAF2840548.1"/>
    <property type="molecule type" value="Genomic_DNA"/>
</dbReference>
<evidence type="ECO:0000256" key="10">
    <source>
        <dbReference type="SAM" id="MobiDB-lite"/>
    </source>
</evidence>
<dbReference type="Pfam" id="PF04420">
    <property type="entry name" value="CHD5"/>
    <property type="match status" value="1"/>
</dbReference>
<feature type="region of interest" description="Disordered" evidence="10">
    <location>
        <begin position="199"/>
        <end position="218"/>
    </location>
</feature>
<evidence type="ECO:0008006" key="14">
    <source>
        <dbReference type="Google" id="ProtNLM"/>
    </source>
</evidence>
<keyword evidence="3 9" id="KW-0813">Transport</keyword>
<dbReference type="FunFam" id="1.10.287.660:FF:000006">
    <property type="entry name" value="Protein GET1"/>
    <property type="match status" value="1"/>
</dbReference>
<dbReference type="OrthoDB" id="69461at2759"/>
<keyword evidence="6 9" id="KW-1133">Transmembrane helix</keyword>
<dbReference type="GO" id="GO:0071816">
    <property type="term" value="P:tail-anchored membrane protein insertion into ER membrane"/>
    <property type="evidence" value="ECO:0007669"/>
    <property type="project" value="InterPro"/>
</dbReference>
<evidence type="ECO:0000256" key="2">
    <source>
        <dbReference type="ARBA" id="ARBA00010799"/>
    </source>
</evidence>
<name>A0A9P4SD91_9PEZI</name>
<protein>
    <recommendedName>
        <fullName evidence="14">Guided entry of tail-anchored proteins 1</fullName>
    </recommendedName>
</protein>
<dbReference type="InterPro" id="IPR027538">
    <property type="entry name" value="Get1_fungi"/>
</dbReference>